<dbReference type="AlphaFoldDB" id="T0ZVJ7"/>
<name>T0ZVJ7_9ZZZZ</name>
<sequence>MAPSGEPWTPLARRLLPAMRTWRTAFHQEPELSLQEERTRDKVVRALEELKVPYRTFEKGYGVVGLIGADRPGPVVALRADMDALPVTERTGLPF</sequence>
<dbReference type="Gene3D" id="3.40.630.10">
    <property type="entry name" value="Zn peptidases"/>
    <property type="match status" value="1"/>
</dbReference>
<reference evidence="1" key="1">
    <citation type="submission" date="2013-08" db="EMBL/GenBank/DDBJ databases">
        <authorList>
            <person name="Mendez C."/>
            <person name="Richter M."/>
            <person name="Ferrer M."/>
            <person name="Sanchez J."/>
        </authorList>
    </citation>
    <scope>NUCLEOTIDE SEQUENCE</scope>
</reference>
<dbReference type="EMBL" id="AUZZ01004678">
    <property type="protein sequence ID" value="EQD52296.1"/>
    <property type="molecule type" value="Genomic_DNA"/>
</dbReference>
<gene>
    <name evidence="1" type="ORF">B2A_06597</name>
</gene>
<dbReference type="PANTHER" id="PTHR11014:SF63">
    <property type="entry name" value="METALLOPEPTIDASE, PUTATIVE (AFU_ORTHOLOGUE AFUA_6G09600)-RELATED"/>
    <property type="match status" value="1"/>
</dbReference>
<evidence type="ECO:0008006" key="2">
    <source>
        <dbReference type="Google" id="ProtNLM"/>
    </source>
</evidence>
<dbReference type="InterPro" id="IPR017439">
    <property type="entry name" value="Amidohydrolase"/>
</dbReference>
<dbReference type="GO" id="GO:0016787">
    <property type="term" value="F:hydrolase activity"/>
    <property type="evidence" value="ECO:0007669"/>
    <property type="project" value="InterPro"/>
</dbReference>
<reference evidence="1" key="2">
    <citation type="journal article" date="2014" name="ISME J.">
        <title>Microbial stratification in low pH oxic and suboxic macroscopic growths along an acid mine drainage.</title>
        <authorList>
            <person name="Mendez-Garcia C."/>
            <person name="Mesa V."/>
            <person name="Sprenger R.R."/>
            <person name="Richter M."/>
            <person name="Diez M.S."/>
            <person name="Solano J."/>
            <person name="Bargiela R."/>
            <person name="Golyshina O.V."/>
            <person name="Manteca A."/>
            <person name="Ramos J.L."/>
            <person name="Gallego J.R."/>
            <person name="Llorente I."/>
            <person name="Martins Dos Santos V.A."/>
            <person name="Jensen O.N."/>
            <person name="Pelaez A.I."/>
            <person name="Sanchez J."/>
            <person name="Ferrer M."/>
        </authorList>
    </citation>
    <scope>NUCLEOTIDE SEQUENCE</scope>
</reference>
<evidence type="ECO:0000313" key="1">
    <source>
        <dbReference type="EMBL" id="EQD52296.1"/>
    </source>
</evidence>
<feature type="non-terminal residue" evidence="1">
    <location>
        <position position="95"/>
    </location>
</feature>
<proteinExistence type="predicted"/>
<protein>
    <recommendedName>
        <fullName evidence="2">Amidohydrolase</fullName>
    </recommendedName>
</protein>
<comment type="caution">
    <text evidence="1">The sequence shown here is derived from an EMBL/GenBank/DDBJ whole genome shotgun (WGS) entry which is preliminary data.</text>
</comment>
<accession>T0ZVJ7</accession>
<dbReference type="SUPFAM" id="SSF53187">
    <property type="entry name" value="Zn-dependent exopeptidases"/>
    <property type="match status" value="1"/>
</dbReference>
<organism evidence="1">
    <name type="scientific">mine drainage metagenome</name>
    <dbReference type="NCBI Taxonomy" id="410659"/>
    <lineage>
        <taxon>unclassified sequences</taxon>
        <taxon>metagenomes</taxon>
        <taxon>ecological metagenomes</taxon>
    </lineage>
</organism>
<dbReference type="PANTHER" id="PTHR11014">
    <property type="entry name" value="PEPTIDASE M20 FAMILY MEMBER"/>
    <property type="match status" value="1"/>
</dbReference>